<evidence type="ECO:0000313" key="3">
    <source>
        <dbReference type="Proteomes" id="UP000675664"/>
    </source>
</evidence>
<dbReference type="InterPro" id="IPR029044">
    <property type="entry name" value="Nucleotide-diphossugar_trans"/>
</dbReference>
<keyword evidence="3" id="KW-1185">Reference proteome</keyword>
<name>A0A8J7W1C4_9FIRM</name>
<reference evidence="2" key="1">
    <citation type="submission" date="2021-04" db="EMBL/GenBank/DDBJ databases">
        <title>Sinoanaerobacter chloroacetimidivorans sp. nov., an obligate anaerobic bacterium isolated from anaerobic sludge.</title>
        <authorList>
            <person name="Bao Y."/>
        </authorList>
    </citation>
    <scope>NUCLEOTIDE SEQUENCE</scope>
    <source>
        <strain evidence="2">BAD-6</strain>
    </source>
</reference>
<dbReference type="EMBL" id="JAGSND010000010">
    <property type="protein sequence ID" value="MBR0599009.1"/>
    <property type="molecule type" value="Genomic_DNA"/>
</dbReference>
<evidence type="ECO:0000313" key="2">
    <source>
        <dbReference type="EMBL" id="MBR0599009.1"/>
    </source>
</evidence>
<dbReference type="EC" id="2.4.-.-" evidence="2"/>
<dbReference type="Pfam" id="PF00535">
    <property type="entry name" value="Glycos_transf_2"/>
    <property type="match status" value="1"/>
</dbReference>
<dbReference type="PANTHER" id="PTHR43179:SF7">
    <property type="entry name" value="RHAMNOSYLTRANSFERASE WBBL"/>
    <property type="match status" value="1"/>
</dbReference>
<reference evidence="2" key="2">
    <citation type="submission" date="2021-04" db="EMBL/GenBank/DDBJ databases">
        <authorList>
            <person name="Liu J."/>
        </authorList>
    </citation>
    <scope>NUCLEOTIDE SEQUENCE</scope>
    <source>
        <strain evidence="2">BAD-6</strain>
    </source>
</reference>
<dbReference type="SUPFAM" id="SSF53335">
    <property type="entry name" value="S-adenosyl-L-methionine-dependent methyltransferases"/>
    <property type="match status" value="1"/>
</dbReference>
<dbReference type="PANTHER" id="PTHR43179">
    <property type="entry name" value="RHAMNOSYLTRANSFERASE WBBL"/>
    <property type="match status" value="1"/>
</dbReference>
<comment type="caution">
    <text evidence="2">The sequence shown here is derived from an EMBL/GenBank/DDBJ whole genome shotgun (WGS) entry which is preliminary data.</text>
</comment>
<dbReference type="Proteomes" id="UP000675664">
    <property type="component" value="Unassembled WGS sequence"/>
</dbReference>
<accession>A0A8J7W1C4</accession>
<evidence type="ECO:0000259" key="1">
    <source>
        <dbReference type="Pfam" id="PF00535"/>
    </source>
</evidence>
<dbReference type="AlphaFoldDB" id="A0A8J7W1C4"/>
<dbReference type="InterPro" id="IPR029063">
    <property type="entry name" value="SAM-dependent_MTases_sf"/>
</dbReference>
<dbReference type="SUPFAM" id="SSF53448">
    <property type="entry name" value="Nucleotide-diphospho-sugar transferases"/>
    <property type="match status" value="1"/>
</dbReference>
<protein>
    <submittedName>
        <fullName evidence="2">Glycosyltransferase</fullName>
        <ecNumber evidence="2">2.4.-.-</ecNumber>
    </submittedName>
</protein>
<sequence length="445" mass="50415">MMSESNTIVPVNNNGEVPVSAATNDGAANKTAPSPLVSIVVIAYNHLNYTKQCIESIYQYTSHIDFELITINNGSTDGTEEYFNSLPNTRKINFPENIGVCKAINHGFRIAKGKYTLNVSNDIVVTTRWLDNLLICMESNPKIGMAVPVCDASCNYQQIYLPYQDLEDMQVQAEIYNVSNPDFWEERLKLCTYAGIYRTDLQKSLGGFDEDFNPGSYDDDAICFSIRRRGFKVILAKDTFVHHYGACSFNIEYEKDNTLLYRNKATFMRKFGVNPYVAGLIDYNVLNILTYNGTKDVNILGLGGSYGTTVLQLKNFCKSHGSKNVGLYYFSEHPGNMIELNTICDDCMYGTMETLEERFGSRQYDYIILESDSNQLTQKTELFTILFRLLSAGGQLVCTASSPELYEEILEIFTQLGAELERHENQYYLCFTKDGKNDSEEREDV</sequence>
<feature type="domain" description="Glycosyltransferase 2-like" evidence="1">
    <location>
        <begin position="38"/>
        <end position="152"/>
    </location>
</feature>
<keyword evidence="2" id="KW-0328">Glycosyltransferase</keyword>
<dbReference type="GO" id="GO:0016757">
    <property type="term" value="F:glycosyltransferase activity"/>
    <property type="evidence" value="ECO:0007669"/>
    <property type="project" value="UniProtKB-KW"/>
</dbReference>
<dbReference type="InterPro" id="IPR001173">
    <property type="entry name" value="Glyco_trans_2-like"/>
</dbReference>
<proteinExistence type="predicted"/>
<keyword evidence="2" id="KW-0808">Transferase</keyword>
<dbReference type="Gene3D" id="3.90.550.10">
    <property type="entry name" value="Spore Coat Polysaccharide Biosynthesis Protein SpsA, Chain A"/>
    <property type="match status" value="1"/>
</dbReference>
<organism evidence="2 3">
    <name type="scientific">Sinanaerobacter chloroacetimidivorans</name>
    <dbReference type="NCBI Taxonomy" id="2818044"/>
    <lineage>
        <taxon>Bacteria</taxon>
        <taxon>Bacillati</taxon>
        <taxon>Bacillota</taxon>
        <taxon>Clostridia</taxon>
        <taxon>Peptostreptococcales</taxon>
        <taxon>Anaerovoracaceae</taxon>
        <taxon>Sinanaerobacter</taxon>
    </lineage>
</organism>
<gene>
    <name evidence="2" type="ORF">KCX82_14060</name>
</gene>